<dbReference type="KEGG" id="vg:16207419"/>
<proteinExistence type="predicted"/>
<dbReference type="Proteomes" id="UP000013564">
    <property type="component" value="Segment"/>
</dbReference>
<organism evidence="1 2">
    <name type="scientific">Pseudoalteromonas phage RIO-1</name>
    <dbReference type="NCBI Taxonomy" id="1316739"/>
    <lineage>
        <taxon>Viruses</taxon>
        <taxon>Duplodnaviria</taxon>
        <taxon>Heunggongvirae</taxon>
        <taxon>Uroviricota</taxon>
        <taxon>Caudoviricetes</taxon>
        <taxon>Zobellviridae</taxon>
        <taxon>Melvirus</taxon>
        <taxon>Melvirus orientalis</taxon>
    </lineage>
</organism>
<dbReference type="RefSeq" id="YP_008051098.1">
    <property type="nucleotide sequence ID" value="NC_021300.1"/>
</dbReference>
<keyword evidence="2" id="KW-1185">Reference proteome</keyword>
<dbReference type="GeneID" id="16207419"/>
<name>R4JE18_9CAUD</name>
<reference evidence="1 2" key="1">
    <citation type="journal article" date="2013" name="J. Virol.">
        <title>Morphology, Physiological Characteristics, and Complete Sequence of Marine Bacteriophage RIO-1 Infecting Pseudoalteromonas marina.</title>
        <authorList>
            <person name="Hardies S.C."/>
            <person name="Hwang Y.J."/>
            <person name="Hwang C.Y."/>
            <person name="Jang G.I."/>
            <person name="Cho B.C."/>
        </authorList>
    </citation>
    <scope>NUCLEOTIDE SEQUENCE [LARGE SCALE GENOMIC DNA]</scope>
</reference>
<evidence type="ECO:0000313" key="2">
    <source>
        <dbReference type="Proteomes" id="UP000013564"/>
    </source>
</evidence>
<evidence type="ECO:0000313" key="1">
    <source>
        <dbReference type="EMBL" id="AGK87042.1"/>
    </source>
</evidence>
<sequence>MSLQDKWDEEDDELMCLHNPDINPGMQLTKLQTRYEYWIKQRANAKDAPSRAAADAMIDMIREAMDNTIYEVSCE</sequence>
<dbReference type="EMBL" id="KC751414">
    <property type="protein sequence ID" value="AGK87042.1"/>
    <property type="molecule type" value="Genomic_DNA"/>
</dbReference>
<accession>R4JE18</accession>
<protein>
    <submittedName>
        <fullName evidence="1">Uncharacterized protein</fullName>
    </submittedName>
</protein>
<gene>
    <name evidence="1" type="ORF">RIO-1_28</name>
</gene>